<dbReference type="KEGG" id="apre:CNX65_26345"/>
<proteinExistence type="predicted"/>
<sequence>MSTTPVVPAASYESMTVRVRAGLGEDRLAAAVEALTARHSELSDGGTSSRRVVVGGDPARARGGEALSVVWVDAGAEPGRLVLSARQDVLAALPWRVLLPELASEWKTH</sequence>
<dbReference type="AlphaFoldDB" id="A0A290ZBI0"/>
<evidence type="ECO:0000313" key="1">
    <source>
        <dbReference type="EMBL" id="ATE56356.1"/>
    </source>
</evidence>
<organism evidence="1 2">
    <name type="scientific">Actinosynnema pretiosum</name>
    <dbReference type="NCBI Taxonomy" id="42197"/>
    <lineage>
        <taxon>Bacteria</taxon>
        <taxon>Bacillati</taxon>
        <taxon>Actinomycetota</taxon>
        <taxon>Actinomycetes</taxon>
        <taxon>Pseudonocardiales</taxon>
        <taxon>Pseudonocardiaceae</taxon>
        <taxon>Actinosynnema</taxon>
    </lineage>
</organism>
<dbReference type="RefSeq" id="WP_096496155.1">
    <property type="nucleotide sequence ID" value="NZ_CP023445.1"/>
</dbReference>
<name>A0A290ZBI0_9PSEU</name>
<gene>
    <name evidence="1" type="ORF">CNX65_26345</name>
</gene>
<evidence type="ECO:0000313" key="2">
    <source>
        <dbReference type="Proteomes" id="UP000218505"/>
    </source>
</evidence>
<dbReference type="EMBL" id="CP023445">
    <property type="protein sequence ID" value="ATE56356.1"/>
    <property type="molecule type" value="Genomic_DNA"/>
</dbReference>
<dbReference type="Proteomes" id="UP000218505">
    <property type="component" value="Chromosome"/>
</dbReference>
<accession>A0A290ZBI0</accession>
<protein>
    <submittedName>
        <fullName evidence="1">Uncharacterized protein</fullName>
    </submittedName>
</protein>
<keyword evidence="2" id="KW-1185">Reference proteome</keyword>
<reference evidence="1" key="1">
    <citation type="submission" date="2017-09" db="EMBL/GenBank/DDBJ databases">
        <title>Complete Genome Sequence of ansamitocin-producing Bacterium Actinosynnema pretiosum X47.</title>
        <authorList>
            <person name="Cao G."/>
            <person name="Zong G."/>
            <person name="Zhong C."/>
            <person name="Fu J."/>
        </authorList>
    </citation>
    <scope>NUCLEOTIDE SEQUENCE [LARGE SCALE GENOMIC DNA]</scope>
    <source>
        <strain evidence="1">X47</strain>
    </source>
</reference>